<accession>A0A4R9GHV6</accession>
<protein>
    <recommendedName>
        <fullName evidence="3">Gluconate 2-dehydrogenase subunit 3 family protein</fullName>
    </recommendedName>
</protein>
<evidence type="ECO:0000313" key="2">
    <source>
        <dbReference type="Proteomes" id="UP000298458"/>
    </source>
</evidence>
<dbReference type="RefSeq" id="WP_135767120.1">
    <property type="nucleotide sequence ID" value="NZ_RQET01000004.1"/>
</dbReference>
<dbReference type="AlphaFoldDB" id="A0A4R9GHV6"/>
<evidence type="ECO:0008006" key="3">
    <source>
        <dbReference type="Google" id="ProtNLM"/>
    </source>
</evidence>
<proteinExistence type="predicted"/>
<dbReference type="OrthoDB" id="333137at2"/>
<dbReference type="EMBL" id="RQET01000004">
    <property type="protein sequence ID" value="TGK11716.1"/>
    <property type="molecule type" value="Genomic_DNA"/>
</dbReference>
<keyword evidence="2" id="KW-1185">Reference proteome</keyword>
<comment type="caution">
    <text evidence="1">The sequence shown here is derived from an EMBL/GenBank/DDBJ whole genome shotgun (WGS) entry which is preliminary data.</text>
</comment>
<reference evidence="1" key="1">
    <citation type="journal article" date="2019" name="PLoS Negl. Trop. Dis.">
        <title>Revisiting the worldwide diversity of Leptospira species in the environment.</title>
        <authorList>
            <person name="Vincent A.T."/>
            <person name="Schiettekatte O."/>
            <person name="Bourhy P."/>
            <person name="Veyrier F.J."/>
            <person name="Picardeau M."/>
        </authorList>
    </citation>
    <scope>NUCLEOTIDE SEQUENCE [LARGE SCALE GENOMIC DNA]</scope>
    <source>
        <strain evidence="1">SSW15</strain>
    </source>
</reference>
<gene>
    <name evidence="1" type="ORF">EHO60_05320</name>
</gene>
<organism evidence="1 2">
    <name type="scientific">Leptospira fletcheri</name>
    <dbReference type="NCBI Taxonomy" id="2484981"/>
    <lineage>
        <taxon>Bacteria</taxon>
        <taxon>Pseudomonadati</taxon>
        <taxon>Spirochaetota</taxon>
        <taxon>Spirochaetia</taxon>
        <taxon>Leptospirales</taxon>
        <taxon>Leptospiraceae</taxon>
        <taxon>Leptospira</taxon>
    </lineage>
</organism>
<dbReference type="Proteomes" id="UP000298458">
    <property type="component" value="Unassembled WGS sequence"/>
</dbReference>
<evidence type="ECO:0000313" key="1">
    <source>
        <dbReference type="EMBL" id="TGK11716.1"/>
    </source>
</evidence>
<sequence length="168" mass="18636">METLFSEEISRSGFLKFLFKSAALSAVLIPATSSCGGEAVPPLKGLSATQYRAFRSLQDVFLSGNPIENFDLGVAADQYIYGHPYPIETESTLQILAFLPTSTLVSLALDFSFTPLASLSKENREKRLLSWKNSSLSLKRGAYNIMRQLSFFLISKEKSYQQLLGYEG</sequence>
<name>A0A4R9GHV6_9LEPT</name>